<dbReference type="EMBL" id="CP011125">
    <property type="protein sequence ID" value="AKF10580.1"/>
    <property type="molecule type" value="Genomic_DNA"/>
</dbReference>
<proteinExistence type="predicted"/>
<name>A0A0F6W959_9BACT</name>
<reference evidence="1 2" key="1">
    <citation type="submission" date="2015-03" db="EMBL/GenBank/DDBJ databases">
        <title>Genome assembly of Sandaracinus amylolyticus DSM 53668.</title>
        <authorList>
            <person name="Sharma G."/>
            <person name="Subramanian S."/>
        </authorList>
    </citation>
    <scope>NUCLEOTIDE SEQUENCE [LARGE SCALE GENOMIC DNA]</scope>
    <source>
        <strain evidence="1 2">DSM 53668</strain>
    </source>
</reference>
<sequence>MSNLGSPAQHPPVRVLRTLPCELRTDRSMHRPLVRALPVLVALLLTHASARAQLEGAVHLRTGFIPDPAVLEGRASATRPASELASACTGFVGTSPSHVLALDTRFGYLRLFATADVDLVLAVRNARGEWLCSDDRFGPHPAVEGLFPAGRVEVWIGGKTLGTSGDYQLRITETRSVRPGIGEASTWDEGEALARDLGLEVEATEGSHEGIRLQRGFLPDPRTLAGAAGGPIDATSLGGTCRGHISARPTHAITLRSDFDFLQLWVDAEGDREEELTIIVLTPQGRFLCDVGTREVPDVAADAWPEGLYRVWVGTLAEDTTEPYRLGVSEIRRVR</sequence>
<gene>
    <name evidence="1" type="ORF">DB32_007729</name>
</gene>
<dbReference type="Proteomes" id="UP000034883">
    <property type="component" value="Chromosome"/>
</dbReference>
<dbReference type="AlphaFoldDB" id="A0A0F6W959"/>
<organism evidence="1 2">
    <name type="scientific">Sandaracinus amylolyticus</name>
    <dbReference type="NCBI Taxonomy" id="927083"/>
    <lineage>
        <taxon>Bacteria</taxon>
        <taxon>Pseudomonadati</taxon>
        <taxon>Myxococcota</taxon>
        <taxon>Polyangia</taxon>
        <taxon>Polyangiales</taxon>
        <taxon>Sandaracinaceae</taxon>
        <taxon>Sandaracinus</taxon>
    </lineage>
</organism>
<evidence type="ECO:0000313" key="1">
    <source>
        <dbReference type="EMBL" id="AKF10580.1"/>
    </source>
</evidence>
<dbReference type="KEGG" id="samy:DB32_007729"/>
<protein>
    <submittedName>
        <fullName evidence="1">Uncharacterized protein</fullName>
    </submittedName>
</protein>
<accession>A0A0F6W959</accession>
<keyword evidence="2" id="KW-1185">Reference proteome</keyword>
<dbReference type="STRING" id="927083.DB32_007729"/>
<evidence type="ECO:0000313" key="2">
    <source>
        <dbReference type="Proteomes" id="UP000034883"/>
    </source>
</evidence>